<dbReference type="Proteomes" id="UP001500642">
    <property type="component" value="Unassembled WGS sequence"/>
</dbReference>
<feature type="domain" description="Glycerol-3-phosphate dehydrogenase NAD-dependent C-terminal" evidence="12">
    <location>
        <begin position="180"/>
        <end position="319"/>
    </location>
</feature>
<proteinExistence type="inferred from homology"/>
<dbReference type="Gene3D" id="3.40.50.720">
    <property type="entry name" value="NAD(P)-binding Rossmann-like Domain"/>
    <property type="match status" value="1"/>
</dbReference>
<comment type="function">
    <text evidence="8">Catalyzes the reduction of the glycolytic intermediate dihydroxyacetone phosphate (DHAP) to sn-glycerol 3-phosphate (G3P), the key precursor for phospholipid synthesis.</text>
</comment>
<feature type="binding site" evidence="8">
    <location>
        <position position="32"/>
    </location>
    <ligand>
        <name>NADPH</name>
        <dbReference type="ChEBI" id="CHEBI:57783"/>
    </ligand>
</feature>
<evidence type="ECO:0000256" key="4">
    <source>
        <dbReference type="ARBA" id="ARBA00023027"/>
    </source>
</evidence>
<feature type="binding site" evidence="8">
    <location>
        <position position="244"/>
    </location>
    <ligand>
        <name>sn-glycerol 3-phosphate</name>
        <dbReference type="ChEBI" id="CHEBI:57597"/>
    </ligand>
</feature>
<dbReference type="InterPro" id="IPR006109">
    <property type="entry name" value="G3P_DH_NAD-dep_C"/>
</dbReference>
<evidence type="ECO:0000256" key="10">
    <source>
        <dbReference type="RuleBase" id="RU000439"/>
    </source>
</evidence>
<comment type="pathway">
    <text evidence="8">Membrane lipid metabolism; glycerophospholipid metabolism.</text>
</comment>
<dbReference type="Pfam" id="PF01210">
    <property type="entry name" value="NAD_Gly3P_dh_N"/>
    <property type="match status" value="1"/>
</dbReference>
<evidence type="ECO:0000256" key="7">
    <source>
        <dbReference type="ARBA" id="ARBA00023264"/>
    </source>
</evidence>
<comment type="caution">
    <text evidence="8">Lacks conserved residue(s) required for the propagation of feature annotation.</text>
</comment>
<keyword evidence="7 8" id="KW-1208">Phospholipid metabolism</keyword>
<keyword evidence="8" id="KW-0521">NADP</keyword>
<feature type="binding site" evidence="8">
    <location>
        <position position="136"/>
    </location>
    <ligand>
        <name>sn-glycerol 3-phosphate</name>
        <dbReference type="ChEBI" id="CHEBI:57597"/>
    </ligand>
</feature>
<feature type="binding site" evidence="8">
    <location>
        <position position="281"/>
    </location>
    <ligand>
        <name>NADPH</name>
        <dbReference type="ChEBI" id="CHEBI:57783"/>
    </ligand>
</feature>
<evidence type="ECO:0000259" key="11">
    <source>
        <dbReference type="Pfam" id="PF01210"/>
    </source>
</evidence>
<evidence type="ECO:0000256" key="3">
    <source>
        <dbReference type="ARBA" id="ARBA00023002"/>
    </source>
</evidence>
<feature type="binding site" evidence="8">
    <location>
        <position position="49"/>
    </location>
    <ligand>
        <name>NADPH</name>
        <dbReference type="ChEBI" id="CHEBI:57783"/>
    </ligand>
</feature>
<comment type="similarity">
    <text evidence="1 8 9">Belongs to the NAD-dependent glycerol-3-phosphate dehydrogenase family.</text>
</comment>
<dbReference type="InterPro" id="IPR011128">
    <property type="entry name" value="G3P_DH_NAD-dep_N"/>
</dbReference>
<feature type="binding site" evidence="8">
    <location>
        <position position="11"/>
    </location>
    <ligand>
        <name>NADPH</name>
        <dbReference type="ChEBI" id="CHEBI:57783"/>
    </ligand>
</feature>
<comment type="caution">
    <text evidence="13">The sequence shown here is derived from an EMBL/GenBank/DDBJ whole genome shotgun (WGS) entry which is preliminary data.</text>
</comment>
<dbReference type="Pfam" id="PF07479">
    <property type="entry name" value="NAD_Gly3P_dh_C"/>
    <property type="match status" value="1"/>
</dbReference>
<dbReference type="InterPro" id="IPR036291">
    <property type="entry name" value="NAD(P)-bd_dom_sf"/>
</dbReference>
<feature type="binding site" evidence="8">
    <location>
        <position position="254"/>
    </location>
    <ligand>
        <name>sn-glycerol 3-phosphate</name>
        <dbReference type="ChEBI" id="CHEBI:57597"/>
    </ligand>
</feature>
<dbReference type="InterPro" id="IPR013328">
    <property type="entry name" value="6PGD_dom2"/>
</dbReference>
<dbReference type="HAMAP" id="MF_00394">
    <property type="entry name" value="NAD_Glyc3P_dehydrog"/>
    <property type="match status" value="1"/>
</dbReference>
<feature type="binding site" evidence="8">
    <location>
        <position position="12"/>
    </location>
    <ligand>
        <name>NADPH</name>
        <dbReference type="ChEBI" id="CHEBI:57783"/>
    </ligand>
</feature>
<feature type="domain" description="Glycerol-3-phosphate dehydrogenase NAD-dependent N-terminal" evidence="11">
    <location>
        <begin position="4"/>
        <end position="160"/>
    </location>
</feature>
<feature type="binding site" evidence="8">
    <location>
        <position position="106"/>
    </location>
    <ligand>
        <name>NADPH</name>
        <dbReference type="ChEBI" id="CHEBI:57783"/>
    </ligand>
</feature>
<feature type="binding site" evidence="8">
    <location>
        <position position="256"/>
    </location>
    <ligand>
        <name>sn-glycerol 3-phosphate</name>
        <dbReference type="ChEBI" id="CHEBI:57597"/>
    </ligand>
</feature>
<dbReference type="SUPFAM" id="SSF51735">
    <property type="entry name" value="NAD(P)-binding Rossmann-fold domains"/>
    <property type="match status" value="1"/>
</dbReference>
<dbReference type="EMBL" id="BAABGL010000036">
    <property type="protein sequence ID" value="GAA4395906.1"/>
    <property type="molecule type" value="Genomic_DNA"/>
</dbReference>
<dbReference type="RefSeq" id="WP_137320172.1">
    <property type="nucleotide sequence ID" value="NZ_BAABGL010000036.1"/>
</dbReference>
<evidence type="ECO:0000256" key="5">
    <source>
        <dbReference type="ARBA" id="ARBA00023098"/>
    </source>
</evidence>
<protein>
    <recommendedName>
        <fullName evidence="8">Glycerol-3-phosphate dehydrogenase [NAD(P)+]</fullName>
        <ecNumber evidence="8">1.1.1.94</ecNumber>
    </recommendedName>
    <alternativeName>
        <fullName evidence="8">NAD(P)(+)-dependent glycerol-3-phosphate dehydrogenase</fullName>
    </alternativeName>
    <alternativeName>
        <fullName evidence="8">NAD(P)H-dependent dihydroxyacetone-phosphate reductase</fullName>
    </alternativeName>
</protein>
<feature type="binding site" evidence="8">
    <location>
        <position position="191"/>
    </location>
    <ligand>
        <name>sn-glycerol 3-phosphate</name>
        <dbReference type="ChEBI" id="CHEBI:57597"/>
    </ligand>
</feature>
<feature type="binding site" evidence="8">
    <location>
        <position position="255"/>
    </location>
    <ligand>
        <name>sn-glycerol 3-phosphate</name>
        <dbReference type="ChEBI" id="CHEBI:57597"/>
    </ligand>
</feature>
<dbReference type="SUPFAM" id="SSF48179">
    <property type="entry name" value="6-phosphogluconate dehydrogenase C-terminal domain-like"/>
    <property type="match status" value="1"/>
</dbReference>
<feature type="binding site" evidence="8">
    <location>
        <position position="140"/>
    </location>
    <ligand>
        <name>NADPH</name>
        <dbReference type="ChEBI" id="CHEBI:57783"/>
    </ligand>
</feature>
<keyword evidence="8" id="KW-0547">Nucleotide-binding</keyword>
<organism evidence="13 14">
    <name type="scientific">Brevibacterium pityocampae</name>
    <dbReference type="NCBI Taxonomy" id="506594"/>
    <lineage>
        <taxon>Bacteria</taxon>
        <taxon>Bacillati</taxon>
        <taxon>Actinomycetota</taxon>
        <taxon>Actinomycetes</taxon>
        <taxon>Micrococcales</taxon>
        <taxon>Brevibacteriaceae</taxon>
        <taxon>Brevibacterium</taxon>
    </lineage>
</organism>
<keyword evidence="4 8" id="KW-0520">NAD</keyword>
<comment type="subcellular location">
    <subcellularLocation>
        <location evidence="8">Cytoplasm</location>
    </subcellularLocation>
</comment>
<feature type="binding site" evidence="8">
    <location>
        <position position="255"/>
    </location>
    <ligand>
        <name>NADPH</name>
        <dbReference type="ChEBI" id="CHEBI:57783"/>
    </ligand>
</feature>
<sequence>MSRIAVLGAGSWGTTFAGVIADAGNDVTLWARRPEVAEEITAHHTNRAYLGELVLNERITATADPAAALTGAEVVVLAVPAQSLRENLAAWTPLLAPDAILVSLMKGIEVDTGKRMSEVIADVSGMPGERIAIVSGPNLAKEIAARQPTATVVASHSAQTAERIAALTANPYFRPYTNTDVTGVELGGAIKNVIALAVGMCDGQGLGDNSKASVITRGLAETSRLALDMGAELHTLSGLAGLGDLVATCASPLSRNRSFGRLLGEGLTLEEAAARTRQTAEGVKSAAAVLELGRSRGVELPITQAVVAVLGGRLRVDELAGLLLARKRKTEGPTH</sequence>
<dbReference type="PRINTS" id="PR00077">
    <property type="entry name" value="GPDHDRGNASE"/>
</dbReference>
<comment type="catalytic activity">
    <reaction evidence="8 10">
        <text>sn-glycerol 3-phosphate + NADP(+) = dihydroxyacetone phosphate + NADPH + H(+)</text>
        <dbReference type="Rhea" id="RHEA:11096"/>
        <dbReference type="ChEBI" id="CHEBI:15378"/>
        <dbReference type="ChEBI" id="CHEBI:57597"/>
        <dbReference type="ChEBI" id="CHEBI:57642"/>
        <dbReference type="ChEBI" id="CHEBI:57783"/>
        <dbReference type="ChEBI" id="CHEBI:58349"/>
        <dbReference type="EC" id="1.1.1.94"/>
    </reaction>
</comment>
<dbReference type="PIRSF" id="PIRSF000114">
    <property type="entry name" value="Glycerol-3-P_dh"/>
    <property type="match status" value="1"/>
</dbReference>
<dbReference type="Gene3D" id="1.10.1040.10">
    <property type="entry name" value="N-(1-d-carboxylethyl)-l-norvaline Dehydrogenase, domain 2"/>
    <property type="match status" value="1"/>
</dbReference>
<reference evidence="14" key="1">
    <citation type="journal article" date="2019" name="Int. J. Syst. Evol. Microbiol.">
        <title>The Global Catalogue of Microorganisms (GCM) 10K type strain sequencing project: providing services to taxonomists for standard genome sequencing and annotation.</title>
        <authorList>
            <consortium name="The Broad Institute Genomics Platform"/>
            <consortium name="The Broad Institute Genome Sequencing Center for Infectious Disease"/>
            <person name="Wu L."/>
            <person name="Ma J."/>
        </authorList>
    </citation>
    <scope>NUCLEOTIDE SEQUENCE [LARGE SCALE GENOMIC DNA]</scope>
    <source>
        <strain evidence="14">JCM 17808</strain>
    </source>
</reference>
<dbReference type="PANTHER" id="PTHR11728:SF1">
    <property type="entry name" value="GLYCEROL-3-PHOSPHATE DEHYDROGENASE [NAD(+)] 2, CHLOROPLASTIC"/>
    <property type="match status" value="1"/>
</dbReference>
<evidence type="ECO:0000256" key="8">
    <source>
        <dbReference type="HAMAP-Rule" id="MF_00394"/>
    </source>
</evidence>
<dbReference type="InterPro" id="IPR008927">
    <property type="entry name" value="6-PGluconate_DH-like_C_sf"/>
</dbReference>
<evidence type="ECO:0000256" key="6">
    <source>
        <dbReference type="ARBA" id="ARBA00023209"/>
    </source>
</evidence>
<keyword evidence="5 8" id="KW-0443">Lipid metabolism</keyword>
<keyword evidence="3 8" id="KW-0560">Oxidoreductase</keyword>
<evidence type="ECO:0000259" key="12">
    <source>
        <dbReference type="Pfam" id="PF07479"/>
    </source>
</evidence>
<keyword evidence="8" id="KW-0963">Cytoplasm</keyword>
<keyword evidence="14" id="KW-1185">Reference proteome</keyword>
<keyword evidence="6 8" id="KW-0594">Phospholipid biosynthesis</keyword>
<name>A0ABP8JTP5_9MICO</name>
<feature type="binding site" evidence="8">
    <location>
        <position position="33"/>
    </location>
    <ligand>
        <name>NADPH</name>
        <dbReference type="ChEBI" id="CHEBI:57783"/>
    </ligand>
</feature>
<accession>A0ABP8JTP5</accession>
<evidence type="ECO:0000313" key="13">
    <source>
        <dbReference type="EMBL" id="GAA4395906.1"/>
    </source>
</evidence>
<gene>
    <name evidence="8" type="primary">gpsA</name>
    <name evidence="13" type="ORF">GCM10023167_26690</name>
</gene>
<dbReference type="NCBIfam" id="NF000940">
    <property type="entry name" value="PRK00094.1-2"/>
    <property type="match status" value="1"/>
</dbReference>
<dbReference type="InterPro" id="IPR006168">
    <property type="entry name" value="G3P_DH_NAD-dep"/>
</dbReference>
<comment type="catalytic activity">
    <reaction evidence="8">
        <text>sn-glycerol 3-phosphate + NAD(+) = dihydroxyacetone phosphate + NADH + H(+)</text>
        <dbReference type="Rhea" id="RHEA:11092"/>
        <dbReference type="ChEBI" id="CHEBI:15378"/>
        <dbReference type="ChEBI" id="CHEBI:57540"/>
        <dbReference type="ChEBI" id="CHEBI:57597"/>
        <dbReference type="ChEBI" id="CHEBI:57642"/>
        <dbReference type="ChEBI" id="CHEBI:57945"/>
        <dbReference type="EC" id="1.1.1.94"/>
    </reaction>
</comment>
<evidence type="ECO:0000313" key="14">
    <source>
        <dbReference type="Proteomes" id="UP001500642"/>
    </source>
</evidence>
<evidence type="ECO:0000256" key="2">
    <source>
        <dbReference type="ARBA" id="ARBA00022516"/>
    </source>
</evidence>
<evidence type="ECO:0000256" key="9">
    <source>
        <dbReference type="RuleBase" id="RU000437"/>
    </source>
</evidence>
<dbReference type="NCBIfam" id="NF000942">
    <property type="entry name" value="PRK00094.1-4"/>
    <property type="match status" value="1"/>
</dbReference>
<dbReference type="PANTHER" id="PTHR11728">
    <property type="entry name" value="GLYCEROL-3-PHOSPHATE DEHYDROGENASE"/>
    <property type="match status" value="1"/>
</dbReference>
<dbReference type="EC" id="1.1.1.94" evidence="8"/>
<evidence type="ECO:0000256" key="1">
    <source>
        <dbReference type="ARBA" id="ARBA00011009"/>
    </source>
</evidence>
<dbReference type="PROSITE" id="PS00957">
    <property type="entry name" value="NAD_G3PDH"/>
    <property type="match status" value="1"/>
</dbReference>
<feature type="active site" description="Proton acceptor" evidence="8">
    <location>
        <position position="191"/>
    </location>
</feature>
<keyword evidence="2 8" id="KW-0444">Lipid biosynthesis</keyword>
<feature type="binding site" evidence="8">
    <location>
        <position position="106"/>
    </location>
    <ligand>
        <name>sn-glycerol 3-phosphate</name>
        <dbReference type="ChEBI" id="CHEBI:57597"/>
    </ligand>
</feature>